<proteinExistence type="predicted"/>
<gene>
    <name evidence="1" type="ORF">E3983_06830</name>
</gene>
<evidence type="ECO:0000313" key="1">
    <source>
        <dbReference type="EMBL" id="QBR84093.1"/>
    </source>
</evidence>
<reference evidence="1 2" key="1">
    <citation type="submission" date="2019-03" db="EMBL/GenBank/DDBJ databases">
        <title>Diverse conjugative elements silence natural transformation in Legionella species.</title>
        <authorList>
            <person name="Durieux I."/>
            <person name="Ginevra C."/>
            <person name="Attaiech L."/>
            <person name="Picq K."/>
            <person name="Juan P.A."/>
            <person name="Jarraud S."/>
            <person name="Charpentier X."/>
        </authorList>
    </citation>
    <scope>NUCLEOTIDE SEQUENCE [LARGE SCALE GENOMIC DNA]</scope>
    <source>
        <strain evidence="1 2">HL-0427-4011</strain>
    </source>
</reference>
<protein>
    <submittedName>
        <fullName evidence="1">Uncharacterized protein</fullName>
    </submittedName>
</protein>
<dbReference type="Proteomes" id="UP000295517">
    <property type="component" value="Chromosome"/>
</dbReference>
<sequence length="122" mass="14634">MDNQTQILNPWLTATLLSSFLFLGSSVLQTTHANPAPQAAQEQANNNRIQLVHSGHRHRHHRHHRHWRHGGWGVYFGPGYHRRGIYWTGWRTYYRHGRRCVRKCLVNRWTGQVIRCQRRCYR</sequence>
<organism evidence="1 2">
    <name type="scientific">Legionella israelensis</name>
    <dbReference type="NCBI Taxonomy" id="454"/>
    <lineage>
        <taxon>Bacteria</taxon>
        <taxon>Pseudomonadati</taxon>
        <taxon>Pseudomonadota</taxon>
        <taxon>Gammaproteobacteria</taxon>
        <taxon>Legionellales</taxon>
        <taxon>Legionellaceae</taxon>
        <taxon>Legionella</taxon>
    </lineage>
</organism>
<dbReference type="AlphaFoldDB" id="A0AAX1EG46"/>
<accession>A0AAX1EG46</accession>
<evidence type="ECO:0000313" key="2">
    <source>
        <dbReference type="Proteomes" id="UP000295517"/>
    </source>
</evidence>
<name>A0AAX1EG46_9GAMM</name>
<dbReference type="RefSeq" id="WP_135060357.1">
    <property type="nucleotide sequence ID" value="NZ_CP038254.1"/>
</dbReference>
<dbReference type="EMBL" id="CP038254">
    <property type="protein sequence ID" value="QBR84093.1"/>
    <property type="molecule type" value="Genomic_DNA"/>
</dbReference>